<accession>A0ABS5YWU3</accession>
<gene>
    <name evidence="6" type="ORF">KOI35_30850</name>
</gene>
<evidence type="ECO:0000259" key="5">
    <source>
        <dbReference type="Pfam" id="PF02782"/>
    </source>
</evidence>
<protein>
    <recommendedName>
        <fullName evidence="8">Xylulokinase</fullName>
    </recommendedName>
</protein>
<dbReference type="EMBL" id="JAHKKG010000010">
    <property type="protein sequence ID" value="MBU2667919.1"/>
    <property type="molecule type" value="Genomic_DNA"/>
</dbReference>
<evidence type="ECO:0000256" key="1">
    <source>
        <dbReference type="ARBA" id="ARBA00009156"/>
    </source>
</evidence>
<dbReference type="Proteomes" id="UP001519654">
    <property type="component" value="Unassembled WGS sequence"/>
</dbReference>
<dbReference type="Pfam" id="PF00370">
    <property type="entry name" value="FGGY_N"/>
    <property type="match status" value="1"/>
</dbReference>
<dbReference type="InterPro" id="IPR018484">
    <property type="entry name" value="FGGY_N"/>
</dbReference>
<reference evidence="6 7" key="1">
    <citation type="submission" date="2021-06" db="EMBL/GenBank/DDBJ databases">
        <title>Actinoplanes lichenicola sp. nov., and Actinoplanes ovalisporus sp. nov., isolated from lichen in Thailand.</title>
        <authorList>
            <person name="Saeng-In P."/>
            <person name="Kanchanasin P."/>
            <person name="Yuki M."/>
            <person name="Kudo T."/>
            <person name="Ohkuma M."/>
            <person name="Phongsopitanun W."/>
            <person name="Tanasupawat S."/>
        </authorList>
    </citation>
    <scope>NUCLEOTIDE SEQUENCE [LARGE SCALE GENOMIC DNA]</scope>
    <source>
        <strain evidence="6 7">NBRC 110975</strain>
    </source>
</reference>
<dbReference type="SUPFAM" id="SSF53067">
    <property type="entry name" value="Actin-like ATPase domain"/>
    <property type="match status" value="2"/>
</dbReference>
<dbReference type="Pfam" id="PF02782">
    <property type="entry name" value="FGGY_C"/>
    <property type="match status" value="1"/>
</dbReference>
<dbReference type="InterPro" id="IPR043129">
    <property type="entry name" value="ATPase_NBD"/>
</dbReference>
<feature type="domain" description="Carbohydrate kinase FGGY C-terminal" evidence="5">
    <location>
        <begin position="245"/>
        <end position="424"/>
    </location>
</feature>
<evidence type="ECO:0000256" key="3">
    <source>
        <dbReference type="ARBA" id="ARBA00022777"/>
    </source>
</evidence>
<feature type="domain" description="Carbohydrate kinase FGGY N-terminal" evidence="4">
    <location>
        <begin position="3"/>
        <end position="235"/>
    </location>
</feature>
<evidence type="ECO:0008006" key="8">
    <source>
        <dbReference type="Google" id="ProtNLM"/>
    </source>
</evidence>
<proteinExistence type="inferred from homology"/>
<evidence type="ECO:0000313" key="7">
    <source>
        <dbReference type="Proteomes" id="UP001519654"/>
    </source>
</evidence>
<organism evidence="6 7">
    <name type="scientific">Paractinoplanes bogorensis</name>
    <dbReference type="NCBI Taxonomy" id="1610840"/>
    <lineage>
        <taxon>Bacteria</taxon>
        <taxon>Bacillati</taxon>
        <taxon>Actinomycetota</taxon>
        <taxon>Actinomycetes</taxon>
        <taxon>Micromonosporales</taxon>
        <taxon>Micromonosporaceae</taxon>
        <taxon>Paractinoplanes</taxon>
    </lineage>
</organism>
<evidence type="ECO:0000313" key="6">
    <source>
        <dbReference type="EMBL" id="MBU2667919.1"/>
    </source>
</evidence>
<comment type="caution">
    <text evidence="6">The sequence shown here is derived from an EMBL/GenBank/DDBJ whole genome shotgun (WGS) entry which is preliminary data.</text>
</comment>
<dbReference type="PANTHER" id="PTHR43095">
    <property type="entry name" value="SUGAR KINASE"/>
    <property type="match status" value="1"/>
</dbReference>
<keyword evidence="3" id="KW-0418">Kinase</keyword>
<dbReference type="InterPro" id="IPR050406">
    <property type="entry name" value="FGGY_Carb_Kinase"/>
</dbReference>
<dbReference type="PIRSF" id="PIRSF000538">
    <property type="entry name" value="GlpK"/>
    <property type="match status" value="1"/>
</dbReference>
<name>A0ABS5YWU3_9ACTN</name>
<dbReference type="RefSeq" id="WP_215792176.1">
    <property type="nucleotide sequence ID" value="NZ_JAHKKG010000010.1"/>
</dbReference>
<dbReference type="InterPro" id="IPR018485">
    <property type="entry name" value="FGGY_C"/>
</dbReference>
<sequence>MSLLGLDLGTSGVRAVAVDQDGHELAGAARSTSLARPGPGLVETDTEEVLAASLAVLAEVAAHPAVLADPPEALSFSVQGEAVVPVGADGVALAPAPVSMDRRGTDLAARVAAELGAGTVQRITGQPANPMFSVYKLFGWPSAAGYRCLGDYIAGRLGARPAIDTSMAARTGAYDVDAGTWSSFILAAAGVDEGRLPEVVAPGTVVGKLTMSIPGLPDGLPLVAGAHDQAAAYLGGGGRAGVSSVVSFGSSDCLTVGTASRPRDLVGTGLATYPMGPGTWLTLAGTAAGGWALDWFAKLVGGDPDELFERAAPEPPRVLVLPYFTGSGTLDNDPLARGAVVGLDLGTGREELARAFLESFGFEIRKIVTALGERDIDPGAVHAVGGGARSTRSLAIRASASGRPLTPVRENASARGAALLAGVGLGLYASIDALPAPSAGPALTPDPATTDWYAAQARRFRDLYPTLTPHDRSYTETREQP</sequence>
<keyword evidence="2" id="KW-0808">Transferase</keyword>
<dbReference type="InterPro" id="IPR000577">
    <property type="entry name" value="Carb_kinase_FGGY"/>
</dbReference>
<keyword evidence="7" id="KW-1185">Reference proteome</keyword>
<dbReference type="CDD" id="cd07773">
    <property type="entry name" value="ASKHA_NBD_FGGY_FK"/>
    <property type="match status" value="1"/>
</dbReference>
<dbReference type="Gene3D" id="3.30.420.40">
    <property type="match status" value="2"/>
</dbReference>
<evidence type="ECO:0000259" key="4">
    <source>
        <dbReference type="Pfam" id="PF00370"/>
    </source>
</evidence>
<comment type="similarity">
    <text evidence="1">Belongs to the FGGY kinase family.</text>
</comment>
<evidence type="ECO:0000256" key="2">
    <source>
        <dbReference type="ARBA" id="ARBA00022679"/>
    </source>
</evidence>